<protein>
    <submittedName>
        <fullName evidence="7">Uncharacterized membrane protein</fullName>
    </submittedName>
</protein>
<keyword evidence="3 6" id="KW-0812">Transmembrane</keyword>
<dbReference type="InterPro" id="IPR038728">
    <property type="entry name" value="YkvI-like"/>
</dbReference>
<accession>A0A173S8N8</accession>
<comment type="subcellular location">
    <subcellularLocation>
        <location evidence="1">Membrane</location>
        <topology evidence="1">Multi-pass membrane protein</topology>
    </subcellularLocation>
</comment>
<evidence type="ECO:0000256" key="5">
    <source>
        <dbReference type="ARBA" id="ARBA00023136"/>
    </source>
</evidence>
<sequence>MSGKKSLLVDKSKMPLAMGIAFVAFTTQFGGGFASGAQIYQYFINYGIWCLLMPLITQGLYALFFWYGMRYAYKHKTYDYRSFSDSLYGKTRPIMSNLYEICYLIMIGTASAAAFATGGSTLQMLFGIPYWVCTLIIAAFIFVIALFGTSVVRKCASTLSVLILIGLVLVLVPNIIVQWDAITAAISNLVSGKMPVISGESGAFGPALYSAVLYFFFQLASVSVMYQHMEPVTDKKQINKAAIEIFVFNFFAMELSIIGLLAVAYAADLVTATVPMLVLVQNGVSSGLLTPIISVLIILGSISTAVNMISGIVTRCVNAVERRMRSEQERRNGHLVRNAIATLIFTFLAFAIAQFGLLAVVKQGYAYLGYAAFITLFIPFIIHVIVTKGKEI</sequence>
<feature type="transmembrane region" description="Helical" evidence="6">
    <location>
        <begin position="246"/>
        <end position="267"/>
    </location>
</feature>
<keyword evidence="4 6" id="KW-1133">Transmembrane helix</keyword>
<name>A0A173S8N8_ANAHA</name>
<comment type="similarity">
    <text evidence="2">Belongs to the sodium:solute symporter (SSF) (TC 2.A.21) family.</text>
</comment>
<feature type="transmembrane region" description="Helical" evidence="6">
    <location>
        <begin position="367"/>
        <end position="386"/>
    </location>
</feature>
<dbReference type="PROSITE" id="PS50283">
    <property type="entry name" value="NA_SOLUT_SYMP_3"/>
    <property type="match status" value="1"/>
</dbReference>
<dbReference type="RefSeq" id="WP_055072544.1">
    <property type="nucleotide sequence ID" value="NZ_CYXY01000005.1"/>
</dbReference>
<feature type="transmembrane region" description="Helical" evidence="6">
    <location>
        <begin position="207"/>
        <end position="226"/>
    </location>
</feature>
<feature type="transmembrane region" description="Helical" evidence="6">
    <location>
        <begin position="161"/>
        <end position="187"/>
    </location>
</feature>
<dbReference type="Proteomes" id="UP000095553">
    <property type="component" value="Unassembled WGS sequence"/>
</dbReference>
<evidence type="ECO:0000313" key="8">
    <source>
        <dbReference type="Proteomes" id="UP000095553"/>
    </source>
</evidence>
<proteinExistence type="inferred from homology"/>
<dbReference type="PANTHER" id="PTHR37814">
    <property type="entry name" value="CONSERVED MEMBRANE PROTEIN"/>
    <property type="match status" value="1"/>
</dbReference>
<evidence type="ECO:0000256" key="1">
    <source>
        <dbReference type="ARBA" id="ARBA00004141"/>
    </source>
</evidence>
<dbReference type="GO" id="GO:0016020">
    <property type="term" value="C:membrane"/>
    <property type="evidence" value="ECO:0007669"/>
    <property type="project" value="UniProtKB-SubCell"/>
</dbReference>
<dbReference type="Gene3D" id="1.20.1730.10">
    <property type="entry name" value="Sodium/glucose cotransporter"/>
    <property type="match status" value="1"/>
</dbReference>
<reference evidence="7 8" key="1">
    <citation type="submission" date="2015-09" db="EMBL/GenBank/DDBJ databases">
        <authorList>
            <consortium name="Pathogen Informatics"/>
        </authorList>
    </citation>
    <scope>NUCLEOTIDE SEQUENCE [LARGE SCALE GENOMIC DNA]</scope>
    <source>
        <strain evidence="7 8">2789STDY5834959</strain>
    </source>
</reference>
<dbReference type="InterPro" id="IPR038377">
    <property type="entry name" value="Na/Glc_symporter_sf"/>
</dbReference>
<feature type="transmembrane region" description="Helical" evidence="6">
    <location>
        <begin position="335"/>
        <end position="361"/>
    </location>
</feature>
<feature type="transmembrane region" description="Helical" evidence="6">
    <location>
        <begin position="98"/>
        <end position="116"/>
    </location>
</feature>
<feature type="transmembrane region" description="Helical" evidence="6">
    <location>
        <begin position="128"/>
        <end position="149"/>
    </location>
</feature>
<evidence type="ECO:0000256" key="4">
    <source>
        <dbReference type="ARBA" id="ARBA00022989"/>
    </source>
</evidence>
<feature type="transmembrane region" description="Helical" evidence="6">
    <location>
        <begin position="287"/>
        <end position="314"/>
    </location>
</feature>
<organism evidence="7 8">
    <name type="scientific">Anaerostipes hadrus</name>
    <dbReference type="NCBI Taxonomy" id="649756"/>
    <lineage>
        <taxon>Bacteria</taxon>
        <taxon>Bacillati</taxon>
        <taxon>Bacillota</taxon>
        <taxon>Clostridia</taxon>
        <taxon>Lachnospirales</taxon>
        <taxon>Lachnospiraceae</taxon>
        <taxon>Anaerostipes</taxon>
    </lineage>
</organism>
<evidence type="ECO:0000256" key="2">
    <source>
        <dbReference type="ARBA" id="ARBA00006434"/>
    </source>
</evidence>
<dbReference type="PANTHER" id="PTHR37814:SF1">
    <property type="entry name" value="MEMBRANE PROTEIN"/>
    <property type="match status" value="1"/>
</dbReference>
<evidence type="ECO:0000313" key="7">
    <source>
        <dbReference type="EMBL" id="CUM86874.1"/>
    </source>
</evidence>
<dbReference type="InterPro" id="IPR001734">
    <property type="entry name" value="Na/solute_symporter"/>
</dbReference>
<evidence type="ECO:0000256" key="6">
    <source>
        <dbReference type="SAM" id="Phobius"/>
    </source>
</evidence>
<keyword evidence="5 6" id="KW-0472">Membrane</keyword>
<dbReference type="AlphaFoldDB" id="A0A173S8N8"/>
<dbReference type="EMBL" id="CYXY01000005">
    <property type="protein sequence ID" value="CUM86874.1"/>
    <property type="molecule type" value="Genomic_DNA"/>
</dbReference>
<gene>
    <name evidence="7" type="ORF">ERS852571_01053</name>
</gene>
<dbReference type="GO" id="GO:0022857">
    <property type="term" value="F:transmembrane transporter activity"/>
    <property type="evidence" value="ECO:0007669"/>
    <property type="project" value="InterPro"/>
</dbReference>
<feature type="transmembrane region" description="Helical" evidence="6">
    <location>
        <begin position="46"/>
        <end position="67"/>
    </location>
</feature>
<evidence type="ECO:0000256" key="3">
    <source>
        <dbReference type="ARBA" id="ARBA00022692"/>
    </source>
</evidence>